<evidence type="ECO:0000256" key="1">
    <source>
        <dbReference type="ARBA" id="ARBA00007151"/>
    </source>
</evidence>
<evidence type="ECO:0000313" key="9">
    <source>
        <dbReference type="Proteomes" id="UP000177324"/>
    </source>
</evidence>
<evidence type="ECO:0000256" key="6">
    <source>
        <dbReference type="HAMAP-Rule" id="MF_00480"/>
    </source>
</evidence>
<keyword evidence="2 6" id="KW-0699">rRNA-binding</keyword>
<keyword evidence="6" id="KW-0820">tRNA-binding</keyword>
<dbReference type="PIRSF" id="PIRSF002122">
    <property type="entry name" value="RPS7p_RPS7a_RPS5e_RPS7o"/>
    <property type="match status" value="1"/>
</dbReference>
<sequence>MARDKKAKIRQVEPDPKYSSRQVAKLINRVMRDGQKSVAASLVYRALDVVKQKSEQEPLAALEQAIKQITPQMEVRSRRVGGAAYQVPVPVRGLRGSSLAVRWLVIEAGKRPNKDYKSFADKLAAEITDAVKGTGGAVQKKLTFHKMAEANKAFSHFRW</sequence>
<dbReference type="Gene3D" id="1.10.455.10">
    <property type="entry name" value="Ribosomal protein S7 domain"/>
    <property type="match status" value="1"/>
</dbReference>
<dbReference type="PANTHER" id="PTHR11205">
    <property type="entry name" value="RIBOSOMAL PROTEIN S7"/>
    <property type="match status" value="1"/>
</dbReference>
<dbReference type="GO" id="GO:0003735">
    <property type="term" value="F:structural constituent of ribosome"/>
    <property type="evidence" value="ECO:0007669"/>
    <property type="project" value="InterPro"/>
</dbReference>
<dbReference type="EMBL" id="MHCH01000058">
    <property type="protein sequence ID" value="OGY15869.1"/>
    <property type="molecule type" value="Genomic_DNA"/>
</dbReference>
<dbReference type="InterPro" id="IPR036823">
    <property type="entry name" value="Ribosomal_uS7_dom_sf"/>
</dbReference>
<dbReference type="SUPFAM" id="SSF47973">
    <property type="entry name" value="Ribosomal protein S7"/>
    <property type="match status" value="1"/>
</dbReference>
<keyword evidence="4 6" id="KW-0689">Ribosomal protein</keyword>
<dbReference type="AlphaFoldDB" id="A0A1G1VKD7"/>
<proteinExistence type="inferred from homology"/>
<dbReference type="STRING" id="1797589.A2784_03415"/>
<comment type="subunit">
    <text evidence="6">Part of the 30S ribosomal subunit. Contacts proteins S9 and S11.</text>
</comment>
<dbReference type="NCBIfam" id="TIGR01029">
    <property type="entry name" value="rpsG_bact"/>
    <property type="match status" value="1"/>
</dbReference>
<gene>
    <name evidence="6" type="primary">rpsG</name>
    <name evidence="8" type="ORF">A2784_03415</name>
</gene>
<evidence type="ECO:0000256" key="4">
    <source>
        <dbReference type="ARBA" id="ARBA00022980"/>
    </source>
</evidence>
<dbReference type="Pfam" id="PF00177">
    <property type="entry name" value="Ribosomal_S7"/>
    <property type="match status" value="1"/>
</dbReference>
<dbReference type="GO" id="GO:0019843">
    <property type="term" value="F:rRNA binding"/>
    <property type="evidence" value="ECO:0007669"/>
    <property type="project" value="UniProtKB-UniRule"/>
</dbReference>
<dbReference type="FunFam" id="1.10.455.10:FF:000001">
    <property type="entry name" value="30S ribosomal protein S7"/>
    <property type="match status" value="1"/>
</dbReference>
<keyword evidence="5 6" id="KW-0687">Ribonucleoprotein</keyword>
<reference evidence="8 9" key="1">
    <citation type="journal article" date="2016" name="Nat. Commun.">
        <title>Thousands of microbial genomes shed light on interconnected biogeochemical processes in an aquifer system.</title>
        <authorList>
            <person name="Anantharaman K."/>
            <person name="Brown C.T."/>
            <person name="Hug L.A."/>
            <person name="Sharon I."/>
            <person name="Castelle C.J."/>
            <person name="Probst A.J."/>
            <person name="Thomas B.C."/>
            <person name="Singh A."/>
            <person name="Wilkins M.J."/>
            <person name="Karaoz U."/>
            <person name="Brodie E.L."/>
            <person name="Williams K.H."/>
            <person name="Hubbard S.S."/>
            <person name="Banfield J.F."/>
        </authorList>
    </citation>
    <scope>NUCLEOTIDE SEQUENCE [LARGE SCALE GENOMIC DNA]</scope>
</reference>
<dbReference type="Proteomes" id="UP000177324">
    <property type="component" value="Unassembled WGS sequence"/>
</dbReference>
<dbReference type="GO" id="GO:0015935">
    <property type="term" value="C:small ribosomal subunit"/>
    <property type="evidence" value="ECO:0007669"/>
    <property type="project" value="InterPro"/>
</dbReference>
<dbReference type="InterPro" id="IPR000235">
    <property type="entry name" value="Ribosomal_uS7"/>
</dbReference>
<evidence type="ECO:0000256" key="5">
    <source>
        <dbReference type="ARBA" id="ARBA00023274"/>
    </source>
</evidence>
<keyword evidence="3 6" id="KW-0694">RNA-binding</keyword>
<dbReference type="HAMAP" id="MF_00480_B">
    <property type="entry name" value="Ribosomal_uS7_B"/>
    <property type="match status" value="1"/>
</dbReference>
<comment type="function">
    <text evidence="6">One of the primary rRNA binding proteins, it binds directly to 16S rRNA where it nucleates assembly of the head domain of the 30S subunit. Is located at the subunit interface close to the decoding center, probably blocks exit of the E-site tRNA.</text>
</comment>
<organism evidence="8 9">
    <name type="scientific">Candidatus Chisholmbacteria bacterium RIFCSPHIGHO2_01_FULL_48_12</name>
    <dbReference type="NCBI Taxonomy" id="1797589"/>
    <lineage>
        <taxon>Bacteria</taxon>
        <taxon>Candidatus Chisholmiibacteriota</taxon>
    </lineage>
</organism>
<dbReference type="InterPro" id="IPR023798">
    <property type="entry name" value="Ribosomal_uS7_dom"/>
</dbReference>
<accession>A0A1G1VKD7</accession>
<evidence type="ECO:0000256" key="3">
    <source>
        <dbReference type="ARBA" id="ARBA00022884"/>
    </source>
</evidence>
<dbReference type="GO" id="GO:0000049">
    <property type="term" value="F:tRNA binding"/>
    <property type="evidence" value="ECO:0007669"/>
    <property type="project" value="UniProtKB-UniRule"/>
</dbReference>
<evidence type="ECO:0000256" key="2">
    <source>
        <dbReference type="ARBA" id="ARBA00022730"/>
    </source>
</evidence>
<comment type="similarity">
    <text evidence="1 6">Belongs to the universal ribosomal protein uS7 family.</text>
</comment>
<comment type="caution">
    <text evidence="8">The sequence shown here is derived from an EMBL/GenBank/DDBJ whole genome shotgun (WGS) entry which is preliminary data.</text>
</comment>
<protein>
    <recommendedName>
        <fullName evidence="6">Small ribosomal subunit protein uS7</fullName>
    </recommendedName>
</protein>
<evidence type="ECO:0000259" key="7">
    <source>
        <dbReference type="Pfam" id="PF00177"/>
    </source>
</evidence>
<dbReference type="InterPro" id="IPR005717">
    <property type="entry name" value="Ribosomal_uS7_bac/org-type"/>
</dbReference>
<evidence type="ECO:0000313" key="8">
    <source>
        <dbReference type="EMBL" id="OGY15869.1"/>
    </source>
</evidence>
<dbReference type="GO" id="GO:0006412">
    <property type="term" value="P:translation"/>
    <property type="evidence" value="ECO:0007669"/>
    <property type="project" value="UniProtKB-UniRule"/>
</dbReference>
<feature type="domain" description="Small ribosomal subunit protein uS7" evidence="7">
    <location>
        <begin position="3"/>
        <end position="152"/>
    </location>
</feature>
<dbReference type="CDD" id="cd14869">
    <property type="entry name" value="uS7_Bacteria"/>
    <property type="match status" value="1"/>
</dbReference>
<name>A0A1G1VKD7_9BACT</name>